<dbReference type="PANTHER" id="PTHR15197">
    <property type="entry name" value="COILIN P80"/>
    <property type="match status" value="1"/>
</dbReference>
<dbReference type="OrthoDB" id="74813at2759"/>
<feature type="domain" description="Coilin N-terminal" evidence="2">
    <location>
        <begin position="5"/>
        <end position="181"/>
    </location>
</feature>
<proteinExistence type="predicted"/>
<feature type="compositionally biased region" description="Polar residues" evidence="1">
    <location>
        <begin position="350"/>
        <end position="365"/>
    </location>
</feature>
<evidence type="ECO:0000259" key="3">
    <source>
        <dbReference type="Pfam" id="PF23086"/>
    </source>
</evidence>
<dbReference type="InterPro" id="IPR056398">
    <property type="entry name" value="Tudor_Coilin"/>
</dbReference>
<dbReference type="GO" id="GO:0015030">
    <property type="term" value="C:Cajal body"/>
    <property type="evidence" value="ECO:0000318"/>
    <property type="project" value="GO_Central"/>
</dbReference>
<dbReference type="OMA" id="CEYKKQT"/>
<dbReference type="EMBL" id="HG996474">
    <property type="protein sequence ID" value="CAG1833940.1"/>
    <property type="molecule type" value="Genomic_DNA"/>
</dbReference>
<feature type="compositionally biased region" description="Polar residues" evidence="1">
    <location>
        <begin position="259"/>
        <end position="268"/>
    </location>
</feature>
<evidence type="ECO:0000256" key="1">
    <source>
        <dbReference type="SAM" id="MobiDB-lite"/>
    </source>
</evidence>
<organism evidence="5 6">
    <name type="scientific">Musa acuminata subsp. malaccensis</name>
    <name type="common">Wild banana</name>
    <name type="synonym">Musa malaccensis</name>
    <dbReference type="NCBI Taxonomy" id="214687"/>
    <lineage>
        <taxon>Eukaryota</taxon>
        <taxon>Viridiplantae</taxon>
        <taxon>Streptophyta</taxon>
        <taxon>Embryophyta</taxon>
        <taxon>Tracheophyta</taxon>
        <taxon>Spermatophyta</taxon>
        <taxon>Magnoliopsida</taxon>
        <taxon>Liliopsida</taxon>
        <taxon>Zingiberales</taxon>
        <taxon>Musaceae</taxon>
        <taxon>Musa</taxon>
    </lineage>
</organism>
<sequence length="626" mass="70730">MEDAVRLRVEFDDHRVLTKTQRLEGLCRCWLLLPPELSTVSDVATHLVRAFALHLSCPHGVLLSMDEFVLPPFESSSIFRDKDIVRVKKKVAKTKQLLEICGDAYHIQDSKIVEKQPITSGNELLNIKDFHEDLELCKSKKGEDACEVEGNTTKRQILSSEETILKRKRKQSDKPQNSKKKIKLTSPTSEETIVTADQEENVHSDLQKSPTLDKTHILSNRNEKHEKLVSSQNAVQKRNCHVTTKERHDQVENCHRIPSQQQLTDSMNKSPSRSARRKKAKRQWLREMANQQLSENKQGEKQANDVQGTLSKYKIVDQTIEIEEEIVPVIVRPGHIRFEPIDGDGEHDNTQSNGPVETLQWNGTTSKKKGQKWGREKTLSKKSDDDYCNGAFNENMITEEGEHVDDHINFESLFPLTRLPEEGDILVYRLVELSSSWCPELSSFRVGKVSSYDSISMKIVLLPIPEYPISSQEKKDAEESAQEPDSTLYKEDGSLEIEYTSLVDVRLLKGHDSDNLHNEKSKEKAQSNNWDLALVDANPRHSAAPLVESRPTMGWDQIDQALSERKAQLQQTDTWAIKGSTTASWSYRALRGSALGPTLALLRGTNGSSNANSPGKHASGKYPSSK</sequence>
<feature type="region of interest" description="Disordered" evidence="1">
    <location>
        <begin position="166"/>
        <end position="239"/>
    </location>
</feature>
<evidence type="ECO:0000313" key="6">
    <source>
        <dbReference type="Proteomes" id="UP000012960"/>
    </source>
</evidence>
<feature type="region of interest" description="Disordered" evidence="1">
    <location>
        <begin position="601"/>
        <end position="626"/>
    </location>
</feature>
<evidence type="ECO:0000313" key="5">
    <source>
        <dbReference type="EnsemblPlants" id="Ma09_p01930.2"/>
    </source>
</evidence>
<feature type="region of interest" description="Disordered" evidence="1">
    <location>
        <begin position="343"/>
        <end position="381"/>
    </location>
</feature>
<dbReference type="GO" id="GO:0030619">
    <property type="term" value="F:U1 snRNA binding"/>
    <property type="evidence" value="ECO:0000318"/>
    <property type="project" value="GO_Central"/>
</dbReference>
<evidence type="ECO:0000313" key="4">
    <source>
        <dbReference type="EMBL" id="CAG1833940.1"/>
    </source>
</evidence>
<feature type="compositionally biased region" description="Basic residues" evidence="1">
    <location>
        <begin position="166"/>
        <end position="183"/>
    </location>
</feature>
<name>A0A804KEX6_MUSAM</name>
<dbReference type="GO" id="GO:0030620">
    <property type="term" value="F:U2 snRNA binding"/>
    <property type="evidence" value="ECO:0000318"/>
    <property type="project" value="GO_Central"/>
</dbReference>
<dbReference type="Pfam" id="PF15862">
    <property type="entry name" value="Coilin_N"/>
    <property type="match status" value="1"/>
</dbReference>
<evidence type="ECO:0000259" key="2">
    <source>
        <dbReference type="Pfam" id="PF15862"/>
    </source>
</evidence>
<reference evidence="4" key="1">
    <citation type="submission" date="2021-03" db="EMBL/GenBank/DDBJ databases">
        <authorList>
            <consortium name="Genoscope - CEA"/>
            <person name="William W."/>
        </authorList>
    </citation>
    <scope>NUCLEOTIDE SEQUENCE</scope>
    <source>
        <strain evidence="4">Doubled-haploid Pahang</strain>
    </source>
</reference>
<dbReference type="InterPro" id="IPR024822">
    <property type="entry name" value="Coilin"/>
</dbReference>
<keyword evidence="6" id="KW-1185">Reference proteome</keyword>
<reference evidence="5" key="2">
    <citation type="submission" date="2021-05" db="UniProtKB">
        <authorList>
            <consortium name="EnsemblPlants"/>
        </authorList>
    </citation>
    <scope>IDENTIFICATION</scope>
    <source>
        <strain evidence="5">subsp. malaccensis</strain>
    </source>
</reference>
<dbReference type="EnsemblPlants" id="Ma09_t01930.2">
    <property type="protein sequence ID" value="Ma09_p01930.2"/>
    <property type="gene ID" value="Ma09_g01930"/>
</dbReference>
<dbReference type="Proteomes" id="UP000012960">
    <property type="component" value="Unplaced"/>
</dbReference>
<feature type="region of interest" description="Disordered" evidence="1">
    <location>
        <begin position="471"/>
        <end position="490"/>
    </location>
</feature>
<dbReference type="AlphaFoldDB" id="A0A804KEX6"/>
<dbReference type="Gramene" id="Ma09_t01930.2">
    <property type="protein sequence ID" value="Ma09_p01930.2"/>
    <property type="gene ID" value="Ma09_g01930"/>
</dbReference>
<dbReference type="GO" id="GO:0000387">
    <property type="term" value="P:spliceosomal snRNP assembly"/>
    <property type="evidence" value="ECO:0000318"/>
    <property type="project" value="GO_Central"/>
</dbReference>
<dbReference type="InterPro" id="IPR031722">
    <property type="entry name" value="Coilin_N"/>
</dbReference>
<feature type="region of interest" description="Disordered" evidence="1">
    <location>
        <begin position="259"/>
        <end position="283"/>
    </location>
</feature>
<dbReference type="PANTHER" id="PTHR15197:SF0">
    <property type="entry name" value="COILIN"/>
    <property type="match status" value="1"/>
</dbReference>
<feature type="domain" description="Coilin tudor" evidence="3">
    <location>
        <begin position="406"/>
        <end position="510"/>
    </location>
</feature>
<dbReference type="FunCoup" id="A0A804KEX6">
    <property type="interactions" value="2622"/>
</dbReference>
<dbReference type="Pfam" id="PF23086">
    <property type="entry name" value="Tudor_Coilin"/>
    <property type="match status" value="1"/>
</dbReference>
<feature type="compositionally biased region" description="Basic and acidic residues" evidence="1">
    <location>
        <begin position="200"/>
        <end position="228"/>
    </location>
</feature>
<feature type="compositionally biased region" description="Basic residues" evidence="1">
    <location>
        <begin position="274"/>
        <end position="283"/>
    </location>
</feature>
<gene>
    <name evidence="4" type="ORF">GSMUA_220450.1</name>
</gene>
<accession>A0A804KEX6</accession>
<protein>
    <submittedName>
        <fullName evidence="4">(wild Malaysian banana) hypothetical protein</fullName>
    </submittedName>
</protein>